<reference evidence="5 7" key="2">
    <citation type="submission" date="2016-11" db="EMBL/GenBank/DDBJ databases">
        <authorList>
            <person name="Jaros S."/>
            <person name="Januszkiewicz K."/>
            <person name="Wedrychowicz H."/>
        </authorList>
    </citation>
    <scope>NUCLEOTIDE SEQUENCE [LARGE SCALE GENOMIC DNA]</scope>
    <source>
        <strain evidence="5">NVI 5450</strain>
    </source>
</reference>
<organism evidence="5 7">
    <name type="scientific">Moritella viscosa</name>
    <dbReference type="NCBI Taxonomy" id="80854"/>
    <lineage>
        <taxon>Bacteria</taxon>
        <taxon>Pseudomonadati</taxon>
        <taxon>Pseudomonadota</taxon>
        <taxon>Gammaproteobacteria</taxon>
        <taxon>Alteromonadales</taxon>
        <taxon>Moritellaceae</taxon>
        <taxon>Moritella</taxon>
    </lineage>
</organism>
<keyword evidence="2 3" id="KW-0732">Signal</keyword>
<evidence type="ECO:0000256" key="3">
    <source>
        <dbReference type="SAM" id="SignalP"/>
    </source>
</evidence>
<sequence>MKNRFIQLGLIISLLFSTLVSSAEIDSIDLKVTMKQMRLAYTQAMKTTSADEFNTRIDEMSKMLAVAQSYNFSPDRAAMSHQGLDKVELILNSIQKTDITDENLAVAKSKLKDVDSLRKEYHKKSKPSVWQLIFG</sequence>
<dbReference type="OrthoDB" id="6119894at2"/>
<dbReference type="SUPFAM" id="SSF47175">
    <property type="entry name" value="Cytochromes"/>
    <property type="match status" value="1"/>
</dbReference>
<dbReference type="AlphaFoldDB" id="A0A090IEZ3"/>
<protein>
    <submittedName>
        <fullName evidence="5">Uncharacterized protein</fullName>
    </submittedName>
</protein>
<evidence type="ECO:0000313" key="7">
    <source>
        <dbReference type="Proteomes" id="UP000183794"/>
    </source>
</evidence>
<dbReference type="KEGG" id="mvs:MVIS_3088"/>
<dbReference type="InterPro" id="IPR010980">
    <property type="entry name" value="Cyt_c/b562"/>
</dbReference>
<dbReference type="EMBL" id="FPLD01000085">
    <property type="protein sequence ID" value="SGZ07258.1"/>
    <property type="molecule type" value="Genomic_DNA"/>
</dbReference>
<dbReference type="PATRIC" id="fig|80854.5.peg.3270"/>
<evidence type="ECO:0000256" key="2">
    <source>
        <dbReference type="ARBA" id="ARBA00022729"/>
    </source>
</evidence>
<gene>
    <name evidence="4" type="ORF">MT2528_2970</name>
    <name evidence="5" type="ORF">NVI5450_3167</name>
</gene>
<dbReference type="GO" id="GO:0009055">
    <property type="term" value="F:electron transfer activity"/>
    <property type="evidence" value="ECO:0007669"/>
    <property type="project" value="InterPro"/>
</dbReference>
<dbReference type="RefSeq" id="WP_045111146.1">
    <property type="nucleotide sequence ID" value="NZ_CAWQZC010000033.1"/>
</dbReference>
<comment type="similarity">
    <text evidence="1">Belongs to the cytochrome b562 family.</text>
</comment>
<dbReference type="Pfam" id="PF07361">
    <property type="entry name" value="Cytochrom_B562"/>
    <property type="match status" value="1"/>
</dbReference>
<dbReference type="GO" id="GO:0020037">
    <property type="term" value="F:heme binding"/>
    <property type="evidence" value="ECO:0007669"/>
    <property type="project" value="InterPro"/>
</dbReference>
<reference evidence="4 6" key="1">
    <citation type="submission" date="2016-11" db="EMBL/GenBank/DDBJ databases">
        <authorList>
            <person name="Klemetsen T."/>
        </authorList>
    </citation>
    <scope>NUCLEOTIDE SEQUENCE [LARGE SCALE GENOMIC DNA]</scope>
    <source>
        <strain evidence="4">MT 2528</strain>
    </source>
</reference>
<dbReference type="STRING" id="80854.MVIS_3088"/>
<evidence type="ECO:0000313" key="4">
    <source>
        <dbReference type="EMBL" id="SGY95313.1"/>
    </source>
</evidence>
<dbReference type="GO" id="GO:0005506">
    <property type="term" value="F:iron ion binding"/>
    <property type="evidence" value="ECO:0007669"/>
    <property type="project" value="InterPro"/>
</dbReference>
<dbReference type="EMBL" id="FPLJ01000064">
    <property type="protein sequence ID" value="SGY95313.1"/>
    <property type="molecule type" value="Genomic_DNA"/>
</dbReference>
<dbReference type="Gene3D" id="1.20.120.10">
    <property type="entry name" value="Cytochrome c/b562"/>
    <property type="match status" value="1"/>
</dbReference>
<dbReference type="InterPro" id="IPR009155">
    <property type="entry name" value="Cyt_b562"/>
</dbReference>
<feature type="chain" id="PRO_5015029833" evidence="3">
    <location>
        <begin position="23"/>
        <end position="135"/>
    </location>
</feature>
<name>A0A090IEZ3_9GAMM</name>
<keyword evidence="6" id="KW-1185">Reference proteome</keyword>
<dbReference type="HOGENOM" id="CLU_134482_0_0_6"/>
<proteinExistence type="inferred from homology"/>
<dbReference type="Proteomes" id="UP000183794">
    <property type="component" value="Unassembled WGS sequence"/>
</dbReference>
<evidence type="ECO:0000313" key="6">
    <source>
        <dbReference type="Proteomes" id="UP000182660"/>
    </source>
</evidence>
<dbReference type="GeneID" id="61296802"/>
<evidence type="ECO:0000313" key="5">
    <source>
        <dbReference type="EMBL" id="SGZ07258.1"/>
    </source>
</evidence>
<dbReference type="GO" id="GO:0042597">
    <property type="term" value="C:periplasmic space"/>
    <property type="evidence" value="ECO:0007669"/>
    <property type="project" value="InterPro"/>
</dbReference>
<dbReference type="Proteomes" id="UP000182660">
    <property type="component" value="Unassembled WGS sequence"/>
</dbReference>
<dbReference type="GO" id="GO:0022900">
    <property type="term" value="P:electron transport chain"/>
    <property type="evidence" value="ECO:0007669"/>
    <property type="project" value="InterPro"/>
</dbReference>
<feature type="signal peptide" evidence="3">
    <location>
        <begin position="1"/>
        <end position="22"/>
    </location>
</feature>
<evidence type="ECO:0000256" key="1">
    <source>
        <dbReference type="ARBA" id="ARBA00005523"/>
    </source>
</evidence>
<accession>A0A090IEZ3</accession>